<organism evidence="1 2">
    <name type="scientific">Duganella fentianensis</name>
    <dbReference type="NCBI Taxonomy" id="2692177"/>
    <lineage>
        <taxon>Bacteria</taxon>
        <taxon>Pseudomonadati</taxon>
        <taxon>Pseudomonadota</taxon>
        <taxon>Betaproteobacteria</taxon>
        <taxon>Burkholderiales</taxon>
        <taxon>Oxalobacteraceae</taxon>
        <taxon>Telluria group</taxon>
        <taxon>Duganella</taxon>
    </lineage>
</organism>
<proteinExistence type="predicted"/>
<evidence type="ECO:0000313" key="2">
    <source>
        <dbReference type="Proteomes" id="UP000444316"/>
    </source>
</evidence>
<gene>
    <name evidence="1" type="ORF">GTP23_20810</name>
</gene>
<sequence length="157" mass="17293">MAVIVFALVLAVALQRMGFYQQAGEQAVVQAIQINLRTALNGKVLALRARGAEDQIAALAGANPVEWLEHPPSRYAGELQAAQARGLAPGSWYFDVVQKQLVYVRDNQETSLNSAARNICFRVELQRLPEKNANAEQRPVRPTGVELIEVTNCRTQP</sequence>
<keyword evidence="2" id="KW-1185">Reference proteome</keyword>
<reference evidence="1" key="1">
    <citation type="submission" date="2019-12" db="EMBL/GenBank/DDBJ databases">
        <title>Novel species isolated from a subtropical stream in China.</title>
        <authorList>
            <person name="Lu H."/>
        </authorList>
    </citation>
    <scope>NUCLEOTIDE SEQUENCE [LARGE SCALE GENOMIC DNA]</scope>
    <source>
        <strain evidence="1">FT93W</strain>
    </source>
</reference>
<comment type="caution">
    <text evidence="1">The sequence shown here is derived from an EMBL/GenBank/DDBJ whole genome shotgun (WGS) entry which is preliminary data.</text>
</comment>
<protein>
    <submittedName>
        <fullName evidence="1">Type II secretion system protein</fullName>
    </submittedName>
</protein>
<evidence type="ECO:0000313" key="1">
    <source>
        <dbReference type="EMBL" id="MYN47490.1"/>
    </source>
</evidence>
<dbReference type="Proteomes" id="UP000444316">
    <property type="component" value="Unassembled WGS sequence"/>
</dbReference>
<dbReference type="EMBL" id="WWCL01000005">
    <property type="protein sequence ID" value="MYN47490.1"/>
    <property type="molecule type" value="Genomic_DNA"/>
</dbReference>
<accession>A0A845I1R9</accession>
<dbReference type="AlphaFoldDB" id="A0A845I1R9"/>
<name>A0A845I1R9_9BURK</name>